<dbReference type="Gene3D" id="1.25.40.10">
    <property type="entry name" value="Tetratricopeptide repeat domain"/>
    <property type="match status" value="1"/>
</dbReference>
<organism evidence="2 3">
    <name type="scientific">Lomentospora prolificans</name>
    <dbReference type="NCBI Taxonomy" id="41688"/>
    <lineage>
        <taxon>Eukaryota</taxon>
        <taxon>Fungi</taxon>
        <taxon>Dikarya</taxon>
        <taxon>Ascomycota</taxon>
        <taxon>Pezizomycotina</taxon>
        <taxon>Sordariomycetes</taxon>
        <taxon>Hypocreomycetidae</taxon>
        <taxon>Microascales</taxon>
        <taxon>Microascaceae</taxon>
        <taxon>Lomentospora</taxon>
    </lineage>
</organism>
<feature type="region of interest" description="Disordered" evidence="1">
    <location>
        <begin position="1"/>
        <end position="35"/>
    </location>
</feature>
<feature type="compositionally biased region" description="Polar residues" evidence="1">
    <location>
        <begin position="487"/>
        <end position="496"/>
    </location>
</feature>
<dbReference type="OrthoDB" id="2384430at2759"/>
<reference evidence="2 3" key="1">
    <citation type="journal article" date="2017" name="G3 (Bethesda)">
        <title>First Draft Genome Sequence of the Pathogenic Fungus Lomentospora prolificans (Formerly Scedosporium prolificans).</title>
        <authorList>
            <person name="Luo R."/>
            <person name="Zimin A."/>
            <person name="Workman R."/>
            <person name="Fan Y."/>
            <person name="Pertea G."/>
            <person name="Grossman N."/>
            <person name="Wear M.P."/>
            <person name="Jia B."/>
            <person name="Miller H."/>
            <person name="Casadevall A."/>
            <person name="Timp W."/>
            <person name="Zhang S.X."/>
            <person name="Salzberg S.L."/>
        </authorList>
    </citation>
    <scope>NUCLEOTIDE SEQUENCE [LARGE SCALE GENOMIC DNA]</scope>
    <source>
        <strain evidence="2 3">JHH-5317</strain>
    </source>
</reference>
<feature type="compositionally biased region" description="Basic and acidic residues" evidence="1">
    <location>
        <begin position="456"/>
        <end position="468"/>
    </location>
</feature>
<dbReference type="SMART" id="SM00671">
    <property type="entry name" value="SEL1"/>
    <property type="match status" value="3"/>
</dbReference>
<sequence length="728" mass="78955">MVSPPGQLDLRATSRTSSRPPLRSPRLHVAGEAPPELSPLDAFALQSRLLAKQLEESQNKTGRRMSRLPPLTTESPLVVQARSDYFRSMSQDSVSSDQSNQSDQYNEGLGLRTEVEDAFGEDKRPVSMHPRMSRIPPTPCEDVPVPALDRSISRGQDANEADLTVSAFGARRVESPAPIESPVHEQFSTSPRRYNSSSFSPVESTSTPVIPSPEPPSQIGGFDSLGLAPPRPSFHKRPSSVASSPLEPTEEEGSATMSSSFHSLPPRKFSSGSTATSPALPHTHAQRSPSIASERSIPLPRPSFNFSRPLSRAGTPGLDFPTRKPSLDTYSAPTPGDESISTSLSLSSEAFDGQDEGKAAPSYIYSKFTLPRGKAVQRASISDGLNQMSFPWDRPAAQTSHVQGSLRGAPPSPPAGPSSPSSKDPSNGYNLSGPSLDHNTSVGPAPQPSPNPSRPSTEEGRSSEDVPRGRALTSPIHDQMRGPAALSISTSDSASTIKADRSPLGTMPATSEMTAEEHLAKGIECHENGSLNESTYHLRLAAKQHHPTAMLLYALACRHGWGMKRNEREGVEWLRKAAEYASLEIADDEDQMKEGKHVDFLERRTRKAQFALSIYELGVSHMNGWGIDQDRALALRCFEIAGSWGDVDALAEAGFCYAQGIGCKKDLKKSAKFYRMAEAKGMSMVGNSWIHKAKYNDDNDKDSKSETKSLKARSKSRTRTLFRLKSNS</sequence>
<dbReference type="Pfam" id="PF08238">
    <property type="entry name" value="Sel1"/>
    <property type="match status" value="3"/>
</dbReference>
<proteinExistence type="predicted"/>
<feature type="compositionally biased region" description="Polar residues" evidence="1">
    <location>
        <begin position="423"/>
        <end position="440"/>
    </location>
</feature>
<evidence type="ECO:0000256" key="1">
    <source>
        <dbReference type="SAM" id="MobiDB-lite"/>
    </source>
</evidence>
<feature type="compositionally biased region" description="Low complexity" evidence="1">
    <location>
        <begin position="88"/>
        <end position="104"/>
    </location>
</feature>
<feature type="region of interest" description="Disordered" evidence="1">
    <location>
        <begin position="120"/>
        <end position="357"/>
    </location>
</feature>
<dbReference type="InterPro" id="IPR011990">
    <property type="entry name" value="TPR-like_helical_dom_sf"/>
</dbReference>
<dbReference type="InterPro" id="IPR006597">
    <property type="entry name" value="Sel1-like"/>
</dbReference>
<name>A0A2N3NDP0_9PEZI</name>
<dbReference type="Proteomes" id="UP000233524">
    <property type="component" value="Unassembled WGS sequence"/>
</dbReference>
<feature type="region of interest" description="Disordered" evidence="1">
    <location>
        <begin position="695"/>
        <end position="728"/>
    </location>
</feature>
<dbReference type="PANTHER" id="PTHR43628">
    <property type="entry name" value="ACTIVATOR OF C KINASE PROTEIN 1-RELATED"/>
    <property type="match status" value="1"/>
</dbReference>
<evidence type="ECO:0000313" key="3">
    <source>
        <dbReference type="Proteomes" id="UP000233524"/>
    </source>
</evidence>
<dbReference type="GO" id="GO:0010972">
    <property type="term" value="P:negative regulation of G2/M transition of mitotic cell cycle"/>
    <property type="evidence" value="ECO:0007669"/>
    <property type="project" value="TreeGrafter"/>
</dbReference>
<accession>A0A2N3NDP0</accession>
<feature type="region of interest" description="Disordered" evidence="1">
    <location>
        <begin position="54"/>
        <end position="108"/>
    </location>
</feature>
<dbReference type="GO" id="GO:0032153">
    <property type="term" value="C:cell division site"/>
    <property type="evidence" value="ECO:0007669"/>
    <property type="project" value="TreeGrafter"/>
</dbReference>
<dbReference type="SUPFAM" id="SSF81901">
    <property type="entry name" value="HCP-like"/>
    <property type="match status" value="1"/>
</dbReference>
<keyword evidence="3" id="KW-1185">Reference proteome</keyword>
<protein>
    <recommendedName>
        <fullName evidence="4">Cell cycle inhibitor Nif1</fullName>
    </recommendedName>
</protein>
<dbReference type="STRING" id="41688.A0A2N3NDP0"/>
<evidence type="ECO:0008006" key="4">
    <source>
        <dbReference type="Google" id="ProtNLM"/>
    </source>
</evidence>
<dbReference type="InParanoid" id="A0A2N3NDP0"/>
<comment type="caution">
    <text evidence="2">The sequence shown here is derived from an EMBL/GenBank/DDBJ whole genome shotgun (WGS) entry which is preliminary data.</text>
</comment>
<feature type="compositionally biased region" description="Low complexity" evidence="1">
    <location>
        <begin position="196"/>
        <end position="209"/>
    </location>
</feature>
<dbReference type="InterPro" id="IPR052945">
    <property type="entry name" value="Mitotic_Regulator"/>
</dbReference>
<feature type="compositionally biased region" description="Polar residues" evidence="1">
    <location>
        <begin position="186"/>
        <end position="195"/>
    </location>
</feature>
<evidence type="ECO:0000313" key="2">
    <source>
        <dbReference type="EMBL" id="PKS10472.1"/>
    </source>
</evidence>
<gene>
    <name evidence="2" type="ORF">jhhlp_002223</name>
</gene>
<feature type="compositionally biased region" description="Basic and acidic residues" evidence="1">
    <location>
        <begin position="695"/>
        <end position="709"/>
    </location>
</feature>
<feature type="compositionally biased region" description="Basic residues" evidence="1">
    <location>
        <begin position="710"/>
        <end position="722"/>
    </location>
</feature>
<dbReference type="AlphaFoldDB" id="A0A2N3NDP0"/>
<feature type="compositionally biased region" description="Low complexity" evidence="1">
    <location>
        <begin position="339"/>
        <end position="348"/>
    </location>
</feature>
<dbReference type="EMBL" id="NLAX01000008">
    <property type="protein sequence ID" value="PKS10472.1"/>
    <property type="molecule type" value="Genomic_DNA"/>
</dbReference>
<dbReference type="VEuPathDB" id="FungiDB:jhhlp_002223"/>
<feature type="region of interest" description="Disordered" evidence="1">
    <location>
        <begin position="386"/>
        <end position="508"/>
    </location>
</feature>
<dbReference type="PANTHER" id="PTHR43628:SF11">
    <property type="entry name" value="PROTEIN DSF2"/>
    <property type="match status" value="1"/>
</dbReference>